<evidence type="ECO:0000259" key="6">
    <source>
        <dbReference type="PROSITE" id="PS50111"/>
    </source>
</evidence>
<protein>
    <submittedName>
        <fullName evidence="8">Methyl-accepting chemotaxis protein 3</fullName>
    </submittedName>
</protein>
<evidence type="ECO:0000256" key="1">
    <source>
        <dbReference type="ARBA" id="ARBA00023224"/>
    </source>
</evidence>
<feature type="transmembrane region" description="Helical" evidence="5">
    <location>
        <begin position="12"/>
        <end position="30"/>
    </location>
</feature>
<dbReference type="CDD" id="cd19411">
    <property type="entry name" value="MCP2201-like_sensor"/>
    <property type="match status" value="1"/>
</dbReference>
<evidence type="ECO:0000313" key="8">
    <source>
        <dbReference type="EMBL" id="OHW63353.1"/>
    </source>
</evidence>
<keyword evidence="5" id="KW-1133">Transmembrane helix</keyword>
<organism evidence="8 9">
    <name type="scientific">Andreesenia angusta</name>
    <dbReference type="NCBI Taxonomy" id="39480"/>
    <lineage>
        <taxon>Bacteria</taxon>
        <taxon>Bacillati</taxon>
        <taxon>Bacillota</taxon>
        <taxon>Tissierellia</taxon>
        <taxon>Tissierellales</taxon>
        <taxon>Gottschalkiaceae</taxon>
        <taxon>Andreesenia</taxon>
    </lineage>
</organism>
<dbReference type="Gene3D" id="1.10.287.950">
    <property type="entry name" value="Methyl-accepting chemotaxis protein"/>
    <property type="match status" value="1"/>
</dbReference>
<dbReference type="PROSITE" id="PS50111">
    <property type="entry name" value="CHEMOTAXIS_TRANSDUC_2"/>
    <property type="match status" value="1"/>
</dbReference>
<evidence type="ECO:0000256" key="5">
    <source>
        <dbReference type="SAM" id="Phobius"/>
    </source>
</evidence>
<dbReference type="GO" id="GO:0016020">
    <property type="term" value="C:membrane"/>
    <property type="evidence" value="ECO:0007669"/>
    <property type="project" value="InterPro"/>
</dbReference>
<dbReference type="CDD" id="cd06225">
    <property type="entry name" value="HAMP"/>
    <property type="match status" value="1"/>
</dbReference>
<dbReference type="SUPFAM" id="SSF58104">
    <property type="entry name" value="Methyl-accepting chemotaxis protein (MCP) signaling domain"/>
    <property type="match status" value="1"/>
</dbReference>
<dbReference type="EMBL" id="MKIE01000001">
    <property type="protein sequence ID" value="OHW63353.1"/>
    <property type="molecule type" value="Genomic_DNA"/>
</dbReference>
<feature type="domain" description="HAMP" evidence="7">
    <location>
        <begin position="210"/>
        <end position="265"/>
    </location>
</feature>
<accession>A0A1S1V9R5</accession>
<dbReference type="Gene3D" id="6.10.340.10">
    <property type="match status" value="1"/>
</dbReference>
<comment type="similarity">
    <text evidence="2">Belongs to the methyl-accepting chemotaxis (MCP) protein family.</text>
</comment>
<gene>
    <name evidence="8" type="primary">mcp3</name>
    <name evidence="8" type="ORF">EUAN_02170</name>
</gene>
<evidence type="ECO:0000256" key="2">
    <source>
        <dbReference type="ARBA" id="ARBA00029447"/>
    </source>
</evidence>
<dbReference type="AlphaFoldDB" id="A0A1S1V9R5"/>
<name>A0A1S1V9R5_9FIRM</name>
<proteinExistence type="inferred from homology"/>
<keyword evidence="1 3" id="KW-0807">Transducer</keyword>
<evidence type="ECO:0000313" key="9">
    <source>
        <dbReference type="Proteomes" id="UP000180254"/>
    </source>
</evidence>
<keyword evidence="5" id="KW-0812">Transmembrane</keyword>
<dbReference type="Pfam" id="PF00015">
    <property type="entry name" value="MCPsignal"/>
    <property type="match status" value="1"/>
</dbReference>
<feature type="transmembrane region" description="Helical" evidence="5">
    <location>
        <begin position="182"/>
        <end position="204"/>
    </location>
</feature>
<dbReference type="InterPro" id="IPR004089">
    <property type="entry name" value="MCPsignal_dom"/>
</dbReference>
<dbReference type="STRING" id="39480.EUAN_02170"/>
<evidence type="ECO:0000256" key="3">
    <source>
        <dbReference type="PROSITE-ProRule" id="PRU00284"/>
    </source>
</evidence>
<comment type="caution">
    <text evidence="8">The sequence shown here is derived from an EMBL/GenBank/DDBJ whole genome shotgun (WGS) entry which is preliminary data.</text>
</comment>
<dbReference type="GO" id="GO:0007165">
    <property type="term" value="P:signal transduction"/>
    <property type="evidence" value="ECO:0007669"/>
    <property type="project" value="UniProtKB-KW"/>
</dbReference>
<dbReference type="PANTHER" id="PTHR32089">
    <property type="entry name" value="METHYL-ACCEPTING CHEMOTAXIS PROTEIN MCPB"/>
    <property type="match status" value="1"/>
</dbReference>
<evidence type="ECO:0000256" key="4">
    <source>
        <dbReference type="SAM" id="Coils"/>
    </source>
</evidence>
<dbReference type="PROSITE" id="PS50885">
    <property type="entry name" value="HAMP"/>
    <property type="match status" value="1"/>
</dbReference>
<dbReference type="InterPro" id="IPR047347">
    <property type="entry name" value="YvaQ-like_sensor"/>
</dbReference>
<dbReference type="Pfam" id="PF12729">
    <property type="entry name" value="4HB_MCP_1"/>
    <property type="match status" value="1"/>
</dbReference>
<dbReference type="InterPro" id="IPR003660">
    <property type="entry name" value="HAMP_dom"/>
</dbReference>
<reference evidence="8 9" key="1">
    <citation type="submission" date="2016-09" db="EMBL/GenBank/DDBJ databases">
        <title>Genome sequence of Eubacterium angustum.</title>
        <authorList>
            <person name="Poehlein A."/>
            <person name="Daniel R."/>
        </authorList>
    </citation>
    <scope>NUCLEOTIDE SEQUENCE [LARGE SCALE GENOMIC DNA]</scope>
    <source>
        <strain evidence="8 9">DSM 1989</strain>
    </source>
</reference>
<dbReference type="SMART" id="SM00304">
    <property type="entry name" value="HAMP"/>
    <property type="match status" value="1"/>
</dbReference>
<evidence type="ECO:0000259" key="7">
    <source>
        <dbReference type="PROSITE" id="PS50885"/>
    </source>
</evidence>
<feature type="domain" description="Methyl-accepting transducer" evidence="6">
    <location>
        <begin position="284"/>
        <end position="521"/>
    </location>
</feature>
<dbReference type="PANTHER" id="PTHR32089:SF112">
    <property type="entry name" value="LYSOZYME-LIKE PROTEIN-RELATED"/>
    <property type="match status" value="1"/>
</dbReference>
<sequence>MLSNLQVKFKVFGLSAIMIFFIGVMAFLGIRSFQVANGNFESLYNKNLKVLEAGGDLRTHTRANSANLYALIIDESDGFEKEIISDIESRKEKANKNMEELKRLSVDQKQKELYADLESGLVKWRETIDKTLDLLSSEDHKGAYKYFVENKGTLEDYQSAVRAFNDYNSEQAETMRSENSRIYSSTIIFLTIVIVLVLVVAVLVTSVVSRNIVIPLGKTVDMLELIGQGDLSNSVSDKYLSRKDEIGKLARATEKMKQAMAELIGNVKLEAASVESTVLSMEKNISELSQEMEGMSATTEELSAGTEETAASSEEMATTAQEMEKAVLSIAEKAQDGAINAERIAGRAVETKKNVVDAQQKAMTIFNETKFELEKSIEESKVVEQINLLSDAIMQITEQTNLLALNAAIEASRAGEAGRGFAVVADEIRKLAEQSKDTVTQIQNITGKVTDTVKSLASNSGSLLSFMSTDVQEDYSTLIEVADRYDEDAKFVDGLVSDFSSTSEELLASIHEIVQTIEAVTVASGEGAEGTTDIAGRTNSAAHSLSEILALAENTNASAEKLKAEISKFTL</sequence>
<keyword evidence="9" id="KW-1185">Reference proteome</keyword>
<dbReference type="Proteomes" id="UP000180254">
    <property type="component" value="Unassembled WGS sequence"/>
</dbReference>
<keyword evidence="4" id="KW-0175">Coiled coil</keyword>
<dbReference type="InterPro" id="IPR024478">
    <property type="entry name" value="HlyB_4HB_MCP"/>
</dbReference>
<dbReference type="OrthoDB" id="1704138at2"/>
<dbReference type="RefSeq" id="WP_084655632.1">
    <property type="nucleotide sequence ID" value="NZ_MKIE01000001.1"/>
</dbReference>
<dbReference type="SMART" id="SM00283">
    <property type="entry name" value="MA"/>
    <property type="match status" value="1"/>
</dbReference>
<keyword evidence="5" id="KW-0472">Membrane</keyword>
<feature type="coiled-coil region" evidence="4">
    <location>
        <begin position="84"/>
        <end position="111"/>
    </location>
</feature>
<feature type="coiled-coil region" evidence="4">
    <location>
        <begin position="242"/>
        <end position="298"/>
    </location>
</feature>